<evidence type="ECO:0000313" key="3">
    <source>
        <dbReference type="Proteomes" id="UP000241639"/>
    </source>
</evidence>
<reference evidence="2 3" key="1">
    <citation type="submission" date="2018-04" db="EMBL/GenBank/DDBJ databases">
        <title>Genomic Encyclopedia of Archaeal and Bacterial Type Strains, Phase II (KMG-II): from individual species to whole genera.</title>
        <authorList>
            <person name="Goeker M."/>
        </authorList>
    </citation>
    <scope>NUCLEOTIDE SEQUENCE [LARGE SCALE GENOMIC DNA]</scope>
    <source>
        <strain evidence="2 3">DSM 45169</strain>
    </source>
</reference>
<dbReference type="PANTHER" id="PTHR46333">
    <property type="entry name" value="CYTOKINESIS PROTEIN 3"/>
    <property type="match status" value="1"/>
</dbReference>
<dbReference type="InterPro" id="IPR002931">
    <property type="entry name" value="Transglutaminase-like"/>
</dbReference>
<dbReference type="AlphaFoldDB" id="A0A2T4Z6I5"/>
<keyword evidence="3" id="KW-1185">Reference proteome</keyword>
<dbReference type="Proteomes" id="UP000241639">
    <property type="component" value="Unassembled WGS sequence"/>
</dbReference>
<dbReference type="InterPro" id="IPR038765">
    <property type="entry name" value="Papain-like_cys_pep_sf"/>
</dbReference>
<dbReference type="GO" id="GO:0005737">
    <property type="term" value="C:cytoplasm"/>
    <property type="evidence" value="ECO:0007669"/>
    <property type="project" value="TreeGrafter"/>
</dbReference>
<dbReference type="PROSITE" id="PS51257">
    <property type="entry name" value="PROKAR_LIPOPROTEIN"/>
    <property type="match status" value="1"/>
</dbReference>
<accession>A0A2T4Z6I5</accession>
<feature type="domain" description="Transglutaminase-like" evidence="1">
    <location>
        <begin position="464"/>
        <end position="520"/>
    </location>
</feature>
<dbReference type="Gene3D" id="3.10.620.30">
    <property type="match status" value="1"/>
</dbReference>
<proteinExistence type="predicted"/>
<dbReference type="RefSeq" id="WP_170105014.1">
    <property type="nucleotide sequence ID" value="NZ_PZZP01000001.1"/>
</dbReference>
<gene>
    <name evidence="2" type="ORF">C8J48_0042</name>
</gene>
<sequence length="558" mass="64139">MKRLRGGVVLLLTVCLVMMAGCDFPFPLQTEAEAQPNKWDRLAEEKNEALNLKKLKLEAYGEQVEADLASPAYREFAVNSRFSLQGSVKKYQQFQSDFVWVEVKKEGVGGDEGKFSYYIPLNDGNFEQWVQLHDGEGVYRVTVRFPSNAEANRFYDVARMKVHNVNPQLERDIAMTQVGQSSGLQIEQPATGYQEADRNIALKGSLPQTVERLMVQVEKGEETWEHIIPVRDGTFDSKIPLLFGKGVHQIKLLTPDPSKDNMYNEAAKLWLDNQSEQKREPVEYFRHYEERGVQLEMPLAGGEQADMKTRIRGRIDPNAPDAAKTKHLIIQTKKDGEQATYIIPVENYRFDDSFWLRFGKGTYEVTVNVPEITTEQRDYFRFFGVARFTVHNDNDNDQRNLLPSRGIQSDSNEIRSLAQQLTADKQSDREKALAIYQYVAQNISYDVNKFKTDAFEYDDSALKTLREKKGVCQDYSFLAIALMRSIDMEARFVEGVAEGNRHAWVDVKVDGKWITMDPTWGSGYLDAQERFVKKYSTEYFDPNPTQFSQTHKRTGIMY</sequence>
<dbReference type="EMBL" id="PZZP01000001">
    <property type="protein sequence ID" value="PTM57494.1"/>
    <property type="molecule type" value="Genomic_DNA"/>
</dbReference>
<protein>
    <submittedName>
        <fullName evidence="2">Transglutaminase superfamily protein</fullName>
    </submittedName>
</protein>
<dbReference type="PANTHER" id="PTHR46333:SF2">
    <property type="entry name" value="CYTOKINESIS PROTEIN 3"/>
    <property type="match status" value="1"/>
</dbReference>
<dbReference type="Pfam" id="PF01841">
    <property type="entry name" value="Transglut_core"/>
    <property type="match status" value="1"/>
</dbReference>
<comment type="caution">
    <text evidence="2">The sequence shown here is derived from an EMBL/GenBank/DDBJ whole genome shotgun (WGS) entry which is preliminary data.</text>
</comment>
<name>A0A2T4Z6I5_9BACL</name>
<evidence type="ECO:0000313" key="2">
    <source>
        <dbReference type="EMBL" id="PTM57494.1"/>
    </source>
</evidence>
<evidence type="ECO:0000259" key="1">
    <source>
        <dbReference type="SMART" id="SM00460"/>
    </source>
</evidence>
<dbReference type="SMART" id="SM00460">
    <property type="entry name" value="TGc"/>
    <property type="match status" value="1"/>
</dbReference>
<dbReference type="SUPFAM" id="SSF54001">
    <property type="entry name" value="Cysteine proteinases"/>
    <property type="match status" value="1"/>
</dbReference>
<organism evidence="2 3">
    <name type="scientific">Desmospora activa DSM 45169</name>
    <dbReference type="NCBI Taxonomy" id="1121389"/>
    <lineage>
        <taxon>Bacteria</taxon>
        <taxon>Bacillati</taxon>
        <taxon>Bacillota</taxon>
        <taxon>Bacilli</taxon>
        <taxon>Bacillales</taxon>
        <taxon>Thermoactinomycetaceae</taxon>
        <taxon>Desmospora</taxon>
    </lineage>
</organism>
<dbReference type="InterPro" id="IPR052557">
    <property type="entry name" value="CAP/Cytokinesis_protein"/>
</dbReference>